<dbReference type="AlphaFoldDB" id="A0A4C1YHF2"/>
<organism evidence="1 2">
    <name type="scientific">Eumeta variegata</name>
    <name type="common">Bagworm moth</name>
    <name type="synonym">Eumeta japonica</name>
    <dbReference type="NCBI Taxonomy" id="151549"/>
    <lineage>
        <taxon>Eukaryota</taxon>
        <taxon>Metazoa</taxon>
        <taxon>Ecdysozoa</taxon>
        <taxon>Arthropoda</taxon>
        <taxon>Hexapoda</taxon>
        <taxon>Insecta</taxon>
        <taxon>Pterygota</taxon>
        <taxon>Neoptera</taxon>
        <taxon>Endopterygota</taxon>
        <taxon>Lepidoptera</taxon>
        <taxon>Glossata</taxon>
        <taxon>Ditrysia</taxon>
        <taxon>Tineoidea</taxon>
        <taxon>Psychidae</taxon>
        <taxon>Oiketicinae</taxon>
        <taxon>Eumeta</taxon>
    </lineage>
</organism>
<name>A0A4C1YHF2_EUMVA</name>
<gene>
    <name evidence="1" type="ORF">EVAR_60574_1</name>
</gene>
<sequence length="107" mass="11081">MSANGPAAISADRDETPRRLVRRRGRNGFRLNALAPRGAGGCSKGGALARENGSVIHIGANEIRLTRTPRGCGAGAARALMSRCPRAGTRRPRRVIGAGVVQGLSAP</sequence>
<reference evidence="1 2" key="1">
    <citation type="journal article" date="2019" name="Commun. Biol.">
        <title>The bagworm genome reveals a unique fibroin gene that provides high tensile strength.</title>
        <authorList>
            <person name="Kono N."/>
            <person name="Nakamura H."/>
            <person name="Ohtoshi R."/>
            <person name="Tomita M."/>
            <person name="Numata K."/>
            <person name="Arakawa K."/>
        </authorList>
    </citation>
    <scope>NUCLEOTIDE SEQUENCE [LARGE SCALE GENOMIC DNA]</scope>
</reference>
<protein>
    <submittedName>
        <fullName evidence="1">Uncharacterized protein</fullName>
    </submittedName>
</protein>
<dbReference type="Proteomes" id="UP000299102">
    <property type="component" value="Unassembled WGS sequence"/>
</dbReference>
<proteinExistence type="predicted"/>
<keyword evidence="2" id="KW-1185">Reference proteome</keyword>
<accession>A0A4C1YHF2</accession>
<comment type="caution">
    <text evidence="1">The sequence shown here is derived from an EMBL/GenBank/DDBJ whole genome shotgun (WGS) entry which is preliminary data.</text>
</comment>
<evidence type="ECO:0000313" key="1">
    <source>
        <dbReference type="EMBL" id="GBP74424.1"/>
    </source>
</evidence>
<dbReference type="EMBL" id="BGZK01001207">
    <property type="protein sequence ID" value="GBP74424.1"/>
    <property type="molecule type" value="Genomic_DNA"/>
</dbReference>
<evidence type="ECO:0000313" key="2">
    <source>
        <dbReference type="Proteomes" id="UP000299102"/>
    </source>
</evidence>